<protein>
    <submittedName>
        <fullName evidence="2">DNA polymerase III subunit epsilon</fullName>
    </submittedName>
</protein>
<dbReference type="InterPro" id="IPR006054">
    <property type="entry name" value="DnaQ"/>
</dbReference>
<evidence type="ECO:0000313" key="2">
    <source>
        <dbReference type="EMBL" id="PIV63571.1"/>
    </source>
</evidence>
<evidence type="ECO:0000313" key="3">
    <source>
        <dbReference type="Proteomes" id="UP000228886"/>
    </source>
</evidence>
<dbReference type="PANTHER" id="PTHR30231:SF41">
    <property type="entry name" value="DNA POLYMERASE III SUBUNIT EPSILON"/>
    <property type="match status" value="1"/>
</dbReference>
<proteinExistence type="predicted"/>
<dbReference type="GO" id="GO:0008408">
    <property type="term" value="F:3'-5' exonuclease activity"/>
    <property type="evidence" value="ECO:0007669"/>
    <property type="project" value="TreeGrafter"/>
</dbReference>
<dbReference type="GO" id="GO:0003677">
    <property type="term" value="F:DNA binding"/>
    <property type="evidence" value="ECO:0007669"/>
    <property type="project" value="InterPro"/>
</dbReference>
<sequence length="206" mass="23667">MQLSPYLSKKYSLMTLTLEELTFVAFDTETTSLSPDSGRIIELSGIKFRLREDKIELFNKLINPGESIPEEITQINGITNAMVKDKPKAEEIIPEFFKFIEQPETVLLAHNACFDMSFMNMEVRRLRITKPSHRCLDTLILARKVYPGLEKYSLPELVACLGIKQEKFHRALADSFSVKELFLKIASKTNIKTLEKLINLTKVFTF</sequence>
<gene>
    <name evidence="2" type="ORF">COS11_06715</name>
</gene>
<dbReference type="Proteomes" id="UP000228886">
    <property type="component" value="Unassembled WGS sequence"/>
</dbReference>
<dbReference type="Gene3D" id="3.30.420.10">
    <property type="entry name" value="Ribonuclease H-like superfamily/Ribonuclease H"/>
    <property type="match status" value="1"/>
</dbReference>
<reference evidence="3" key="1">
    <citation type="submission" date="2017-09" db="EMBL/GenBank/DDBJ databases">
        <title>Depth-based differentiation of microbial function through sediment-hosted aquifers and enrichment of novel symbionts in the deep terrestrial subsurface.</title>
        <authorList>
            <person name="Probst A.J."/>
            <person name="Ladd B."/>
            <person name="Jarett J.K."/>
            <person name="Geller-Mcgrath D.E."/>
            <person name="Sieber C.M.K."/>
            <person name="Emerson J.B."/>
            <person name="Anantharaman K."/>
            <person name="Thomas B.C."/>
            <person name="Malmstrom R."/>
            <person name="Stieglmeier M."/>
            <person name="Klingl A."/>
            <person name="Woyke T."/>
            <person name="Ryan C.M."/>
            <person name="Banfield J.F."/>
        </authorList>
    </citation>
    <scope>NUCLEOTIDE SEQUENCE [LARGE SCALE GENOMIC DNA]</scope>
</reference>
<dbReference type="InterPro" id="IPR013520">
    <property type="entry name" value="Ribonucl_H"/>
</dbReference>
<dbReference type="Pfam" id="PF00929">
    <property type="entry name" value="RNase_T"/>
    <property type="match status" value="1"/>
</dbReference>
<dbReference type="NCBIfam" id="TIGR00573">
    <property type="entry name" value="dnaq"/>
    <property type="match status" value="1"/>
</dbReference>
<dbReference type="GO" id="GO:0045004">
    <property type="term" value="P:DNA replication proofreading"/>
    <property type="evidence" value="ECO:0007669"/>
    <property type="project" value="TreeGrafter"/>
</dbReference>
<dbReference type="CDD" id="cd06127">
    <property type="entry name" value="DEDDh"/>
    <property type="match status" value="1"/>
</dbReference>
<dbReference type="GO" id="GO:0003887">
    <property type="term" value="F:DNA-directed DNA polymerase activity"/>
    <property type="evidence" value="ECO:0007669"/>
    <property type="project" value="InterPro"/>
</dbReference>
<feature type="domain" description="Exonuclease" evidence="1">
    <location>
        <begin position="22"/>
        <end position="191"/>
    </location>
</feature>
<dbReference type="FunFam" id="3.30.420.10:FF:000045">
    <property type="entry name" value="3'-5' exonuclease DinG"/>
    <property type="match status" value="1"/>
</dbReference>
<dbReference type="InterPro" id="IPR036397">
    <property type="entry name" value="RNaseH_sf"/>
</dbReference>
<comment type="caution">
    <text evidence="2">The sequence shown here is derived from an EMBL/GenBank/DDBJ whole genome shotgun (WGS) entry which is preliminary data.</text>
</comment>
<dbReference type="SMART" id="SM00479">
    <property type="entry name" value="EXOIII"/>
    <property type="match status" value="1"/>
</dbReference>
<dbReference type="InterPro" id="IPR012337">
    <property type="entry name" value="RNaseH-like_sf"/>
</dbReference>
<dbReference type="GO" id="GO:0005829">
    <property type="term" value="C:cytosol"/>
    <property type="evidence" value="ECO:0007669"/>
    <property type="project" value="TreeGrafter"/>
</dbReference>
<dbReference type="SUPFAM" id="SSF53098">
    <property type="entry name" value="Ribonuclease H-like"/>
    <property type="match status" value="1"/>
</dbReference>
<dbReference type="AlphaFoldDB" id="A0A2M7E7A7"/>
<accession>A0A2M7E7A7</accession>
<dbReference type="EMBL" id="PETL01000323">
    <property type="protein sequence ID" value="PIV63571.1"/>
    <property type="molecule type" value="Genomic_DNA"/>
</dbReference>
<name>A0A2M7E7A7_9BACT</name>
<organism evidence="2 3">
    <name type="scientific">bacterium (Candidatus Ratteibacteria) CG01_land_8_20_14_3_00_40_19</name>
    <dbReference type="NCBI Taxonomy" id="2014290"/>
    <lineage>
        <taxon>Bacteria</taxon>
        <taxon>Candidatus Ratteibacteria</taxon>
    </lineage>
</organism>
<dbReference type="PANTHER" id="PTHR30231">
    <property type="entry name" value="DNA POLYMERASE III SUBUNIT EPSILON"/>
    <property type="match status" value="1"/>
</dbReference>
<evidence type="ECO:0000259" key="1">
    <source>
        <dbReference type="SMART" id="SM00479"/>
    </source>
</evidence>